<proteinExistence type="predicted"/>
<name>A0A8H7XWV7_PSICU</name>
<dbReference type="AlphaFoldDB" id="A0A8H7XWV7"/>
<dbReference type="EMBL" id="JAFIQS010000006">
    <property type="protein sequence ID" value="KAG5168547.1"/>
    <property type="molecule type" value="Genomic_DNA"/>
</dbReference>
<accession>A0A8H7XWV7</accession>
<gene>
    <name evidence="2" type="ORF">JR316_007148</name>
</gene>
<feature type="region of interest" description="Disordered" evidence="1">
    <location>
        <begin position="1"/>
        <end position="22"/>
    </location>
</feature>
<evidence type="ECO:0000256" key="1">
    <source>
        <dbReference type="SAM" id="MobiDB-lite"/>
    </source>
</evidence>
<evidence type="ECO:0000313" key="2">
    <source>
        <dbReference type="EMBL" id="KAG5168547.1"/>
    </source>
</evidence>
<feature type="compositionally biased region" description="Basic and acidic residues" evidence="1">
    <location>
        <begin position="1"/>
        <end position="20"/>
    </location>
</feature>
<organism evidence="2">
    <name type="scientific">Psilocybe cubensis</name>
    <name type="common">Psychedelic mushroom</name>
    <name type="synonym">Stropharia cubensis</name>
    <dbReference type="NCBI Taxonomy" id="181762"/>
    <lineage>
        <taxon>Eukaryota</taxon>
        <taxon>Fungi</taxon>
        <taxon>Dikarya</taxon>
        <taxon>Basidiomycota</taxon>
        <taxon>Agaricomycotina</taxon>
        <taxon>Agaricomycetes</taxon>
        <taxon>Agaricomycetidae</taxon>
        <taxon>Agaricales</taxon>
        <taxon>Agaricineae</taxon>
        <taxon>Strophariaceae</taxon>
        <taxon>Psilocybe</taxon>
    </lineage>
</organism>
<reference evidence="2" key="1">
    <citation type="submission" date="2021-02" db="EMBL/GenBank/DDBJ databases">
        <title>Psilocybe cubensis genome.</title>
        <authorList>
            <person name="Mckernan K.J."/>
            <person name="Crawford S."/>
            <person name="Trippe A."/>
            <person name="Kane L.T."/>
            <person name="Mclaughlin S."/>
        </authorList>
    </citation>
    <scope>NUCLEOTIDE SEQUENCE [LARGE SCALE GENOMIC DNA]</scope>
    <source>
        <strain evidence="2">MGC-MH-2018</strain>
    </source>
</reference>
<protein>
    <submittedName>
        <fullName evidence="2">Uncharacterized protein</fullName>
    </submittedName>
</protein>
<sequence>MSDSEKNKPESGKHDEENADARVSITPSEVEAQYQPQHILSKVSKDLGKDIFFWTPKSMHLMGGLNHNVTPINSRILHLWATLLDFRKERRVKFEVFPVTVKRIPTGIFHHERYRSGENIPEMSTDTLPPGDYDFHVFGEKKIHPFYPTFNIPSFKRVKYLTTLPKEEAVLIYTVRPEEVFMFDVPDDVQKHVLQRDHGQCVVTGVSGDDVVSVVWAVPPPLIYAMKYVEGGRTYSAMGELYKSINAITLRKDLADAFLDGAFGIDVDDDYRVVVLRNFGPEAQSLIGTNIQAYFRQPGAKDRFEGPMDIFLRAHFANCLFVNFQGGDIVDQYPMHVVGERCNRLGLSLGESRISRRSKLWNDELSQILYEHCYGRPFGPHPDNSDSEFQYESDLDEEGWQ</sequence>
<feature type="region of interest" description="Disordered" evidence="1">
    <location>
        <begin position="381"/>
        <end position="401"/>
    </location>
</feature>
<comment type="caution">
    <text evidence="2">The sequence shown here is derived from an EMBL/GenBank/DDBJ whole genome shotgun (WGS) entry which is preliminary data.</text>
</comment>
<dbReference type="OrthoDB" id="3263651at2759"/>
<feature type="compositionally biased region" description="Acidic residues" evidence="1">
    <location>
        <begin position="385"/>
        <end position="401"/>
    </location>
</feature>